<dbReference type="InterPro" id="IPR029039">
    <property type="entry name" value="Flavoprotein-like_sf"/>
</dbReference>
<keyword evidence="4" id="KW-1185">Reference proteome</keyword>
<dbReference type="InterPro" id="IPR010089">
    <property type="entry name" value="Flavoprotein_WrbA-like"/>
</dbReference>
<dbReference type="STRING" id="78915.A0A4P9XQ85"/>
<dbReference type="EMBL" id="KZ992628">
    <property type="protein sequence ID" value="RKP08186.1"/>
    <property type="molecule type" value="Genomic_DNA"/>
</dbReference>
<dbReference type="GO" id="GO:0003955">
    <property type="term" value="F:NAD(P)H dehydrogenase (quinone) activity"/>
    <property type="evidence" value="ECO:0007669"/>
    <property type="project" value="InterPro"/>
</dbReference>
<protein>
    <submittedName>
        <fullName evidence="3">Protoplast secreted protein 2 putative</fullName>
    </submittedName>
</protein>
<dbReference type="NCBIfam" id="NF002999">
    <property type="entry name" value="PRK03767.1"/>
    <property type="match status" value="1"/>
</dbReference>
<evidence type="ECO:0000259" key="2">
    <source>
        <dbReference type="PROSITE" id="PS50902"/>
    </source>
</evidence>
<dbReference type="InterPro" id="IPR008254">
    <property type="entry name" value="Flavodoxin/NO_synth"/>
</dbReference>
<dbReference type="NCBIfam" id="TIGR01755">
    <property type="entry name" value="flav_wrbA"/>
    <property type="match status" value="1"/>
</dbReference>
<proteinExistence type="inferred from homology"/>
<reference evidence="4" key="1">
    <citation type="journal article" date="2018" name="Nat. Microbiol.">
        <title>Leveraging single-cell genomics to expand the fungal tree of life.</title>
        <authorList>
            <person name="Ahrendt S.R."/>
            <person name="Quandt C.A."/>
            <person name="Ciobanu D."/>
            <person name="Clum A."/>
            <person name="Salamov A."/>
            <person name="Andreopoulos B."/>
            <person name="Cheng J.F."/>
            <person name="Woyke T."/>
            <person name="Pelin A."/>
            <person name="Henrissat B."/>
            <person name="Reynolds N.K."/>
            <person name="Benny G.L."/>
            <person name="Smith M.E."/>
            <person name="James T.Y."/>
            <person name="Grigoriev I.V."/>
        </authorList>
    </citation>
    <scope>NUCLEOTIDE SEQUENCE [LARGE SCALE GENOMIC DNA]</scope>
    <source>
        <strain evidence="4">RSA 1356</strain>
    </source>
</reference>
<accession>A0A4P9XQ85</accession>
<evidence type="ECO:0000313" key="3">
    <source>
        <dbReference type="EMBL" id="RKP08186.1"/>
    </source>
</evidence>
<gene>
    <name evidence="3" type="ORF">THASP1DRAFT_16015</name>
</gene>
<dbReference type="PANTHER" id="PTHR30546:SF23">
    <property type="entry name" value="FLAVOPROTEIN-LIKE PROTEIN YCP4-RELATED"/>
    <property type="match status" value="1"/>
</dbReference>
<dbReference type="InterPro" id="IPR005025">
    <property type="entry name" value="FMN_Rdtase-like_dom"/>
</dbReference>
<dbReference type="FunFam" id="3.40.50.360:FF:000001">
    <property type="entry name" value="NAD(P)H dehydrogenase (Quinone) FQR1-like"/>
    <property type="match status" value="1"/>
</dbReference>
<organism evidence="3 4">
    <name type="scientific">Thamnocephalis sphaerospora</name>
    <dbReference type="NCBI Taxonomy" id="78915"/>
    <lineage>
        <taxon>Eukaryota</taxon>
        <taxon>Fungi</taxon>
        <taxon>Fungi incertae sedis</taxon>
        <taxon>Zoopagomycota</taxon>
        <taxon>Zoopagomycotina</taxon>
        <taxon>Zoopagomycetes</taxon>
        <taxon>Zoopagales</taxon>
        <taxon>Sigmoideomycetaceae</taxon>
        <taxon>Thamnocephalis</taxon>
    </lineage>
</organism>
<evidence type="ECO:0000313" key="4">
    <source>
        <dbReference type="Proteomes" id="UP000271241"/>
    </source>
</evidence>
<dbReference type="Gene3D" id="3.40.50.360">
    <property type="match status" value="1"/>
</dbReference>
<dbReference type="AlphaFoldDB" id="A0A4P9XQ85"/>
<comment type="similarity">
    <text evidence="1">Belongs to the WrbA family.</text>
</comment>
<dbReference type="GO" id="GO:0010181">
    <property type="term" value="F:FMN binding"/>
    <property type="evidence" value="ECO:0007669"/>
    <property type="project" value="InterPro"/>
</dbReference>
<dbReference type="SUPFAM" id="SSF52218">
    <property type="entry name" value="Flavoproteins"/>
    <property type="match status" value="1"/>
</dbReference>
<dbReference type="Pfam" id="PF03358">
    <property type="entry name" value="FMN_red"/>
    <property type="match status" value="1"/>
</dbReference>
<evidence type="ECO:0000256" key="1">
    <source>
        <dbReference type="ARBA" id="ARBA00006961"/>
    </source>
</evidence>
<dbReference type="GO" id="GO:0016020">
    <property type="term" value="C:membrane"/>
    <property type="evidence" value="ECO:0007669"/>
    <property type="project" value="TreeGrafter"/>
</dbReference>
<feature type="domain" description="Flavodoxin-like" evidence="2">
    <location>
        <begin position="5"/>
        <end position="193"/>
    </location>
</feature>
<dbReference type="Proteomes" id="UP000271241">
    <property type="component" value="Unassembled WGS sequence"/>
</dbReference>
<sequence length="220" mass="23811">MSAKIYIVYYSVYGHVEKLARAMQVGAKRIPGVDVSLYQMPETLSDEILAQIKAPPKPADVPVISPLELADADGLLIGIPTRFGLLPAQAKALFDGTGSLWANNTLRNKLVGTFFSTNTQHGGQETTALSMLPYFSHLGLHYVPFGFSHPALSRVDEVLGGSAYGAGTVALASGDRPVQAELDVAEAQGEHFAQETLFRVLGRQTFEKLHKAEGKKNERM</sequence>
<name>A0A4P9XQ85_9FUNG</name>
<dbReference type="OrthoDB" id="504689at2759"/>
<dbReference type="PANTHER" id="PTHR30546">
    <property type="entry name" value="FLAVODOXIN-RELATED PROTEIN WRBA-RELATED"/>
    <property type="match status" value="1"/>
</dbReference>
<dbReference type="PROSITE" id="PS50902">
    <property type="entry name" value="FLAVODOXIN_LIKE"/>
    <property type="match status" value="1"/>
</dbReference>